<dbReference type="RefSeq" id="WP_189507003.1">
    <property type="nucleotide sequence ID" value="NZ_BMZQ01000005.1"/>
</dbReference>
<comment type="caution">
    <text evidence="3">The sequence shown here is derived from an EMBL/GenBank/DDBJ whole genome shotgun (WGS) entry which is preliminary data.</text>
</comment>
<dbReference type="Proteomes" id="UP000630142">
    <property type="component" value="Unassembled WGS sequence"/>
</dbReference>
<evidence type="ECO:0000313" key="3">
    <source>
        <dbReference type="EMBL" id="GHD22904.1"/>
    </source>
</evidence>
<organism evidence="3 4">
    <name type="scientific">Tianweitania populi</name>
    <dbReference type="NCBI Taxonomy" id="1607949"/>
    <lineage>
        <taxon>Bacteria</taxon>
        <taxon>Pseudomonadati</taxon>
        <taxon>Pseudomonadota</taxon>
        <taxon>Alphaproteobacteria</taxon>
        <taxon>Hyphomicrobiales</taxon>
        <taxon>Phyllobacteriaceae</taxon>
        <taxon>Tianweitania</taxon>
    </lineage>
</organism>
<name>A0A8J3GMF5_9HYPH</name>
<accession>A0A8J3GMF5</accession>
<feature type="signal peptide" evidence="2">
    <location>
        <begin position="1"/>
        <end position="21"/>
    </location>
</feature>
<keyword evidence="4" id="KW-1185">Reference proteome</keyword>
<sequence length="352" mass="36852">MLKSLLASTALVVALTSPSLAREAEPSYDSYKSWFVACDNGLACQARGFGDDGSAESPDLNVARDAGPDAKAIVTLSLPFAAEPKDLKVDGAPLTLADNAWEIQREDGFTTLSLTGDEAIATLIAQLRDASTLQTNNPEASVPLEGFVAALLRMDDRQGRIGGVTALIRKGKAPASAVPPAPELPEAPKYKPGAPLKAGEDAALLARARKDLAAVFTSEDCSADMPSDIDSSEAVALDDTHGLAFIACNMGAYQGSSLVAIVPRDEGKPAEIFRPSLPIRENDFDTVALTEPGFDPDTGTLSMSGRGRGLGDCGLSAEWVWDGAQFTLTGGSYQMACGGSQPGDWPTVYRSR</sequence>
<feature type="region of interest" description="Disordered" evidence="1">
    <location>
        <begin position="175"/>
        <end position="195"/>
    </location>
</feature>
<dbReference type="EMBL" id="BMZQ01000005">
    <property type="protein sequence ID" value="GHD22904.1"/>
    <property type="molecule type" value="Genomic_DNA"/>
</dbReference>
<dbReference type="AlphaFoldDB" id="A0A8J3GMF5"/>
<evidence type="ECO:0000313" key="4">
    <source>
        <dbReference type="Proteomes" id="UP000630142"/>
    </source>
</evidence>
<evidence type="ECO:0008006" key="5">
    <source>
        <dbReference type="Google" id="ProtNLM"/>
    </source>
</evidence>
<dbReference type="Pfam" id="PF06674">
    <property type="entry name" value="DUF1176"/>
    <property type="match status" value="1"/>
</dbReference>
<evidence type="ECO:0000256" key="2">
    <source>
        <dbReference type="SAM" id="SignalP"/>
    </source>
</evidence>
<reference evidence="3" key="1">
    <citation type="journal article" date="2014" name="Int. J. Syst. Evol. Microbiol.">
        <title>Complete genome sequence of Corynebacterium casei LMG S-19264T (=DSM 44701T), isolated from a smear-ripened cheese.</title>
        <authorList>
            <consortium name="US DOE Joint Genome Institute (JGI-PGF)"/>
            <person name="Walter F."/>
            <person name="Albersmeier A."/>
            <person name="Kalinowski J."/>
            <person name="Ruckert C."/>
        </authorList>
    </citation>
    <scope>NUCLEOTIDE SEQUENCE</scope>
    <source>
        <strain evidence="3">KCTC 42249</strain>
    </source>
</reference>
<dbReference type="InterPro" id="IPR009560">
    <property type="entry name" value="DUF1176"/>
</dbReference>
<evidence type="ECO:0000256" key="1">
    <source>
        <dbReference type="SAM" id="MobiDB-lite"/>
    </source>
</evidence>
<keyword evidence="2" id="KW-0732">Signal</keyword>
<gene>
    <name evidence="3" type="primary">rpfI</name>
    <name evidence="3" type="ORF">GCM10016234_37620</name>
</gene>
<feature type="chain" id="PRO_5035226027" description="DUF1176 domain-containing protein" evidence="2">
    <location>
        <begin position="22"/>
        <end position="352"/>
    </location>
</feature>
<reference evidence="3" key="2">
    <citation type="submission" date="2020-09" db="EMBL/GenBank/DDBJ databases">
        <authorList>
            <person name="Sun Q."/>
            <person name="Kim S."/>
        </authorList>
    </citation>
    <scope>NUCLEOTIDE SEQUENCE</scope>
    <source>
        <strain evidence="3">KCTC 42249</strain>
    </source>
</reference>
<proteinExistence type="predicted"/>
<protein>
    <recommendedName>
        <fullName evidence="5">DUF1176 domain-containing protein</fullName>
    </recommendedName>
</protein>